<organism evidence="1 2">
    <name type="scientific">Nesidiocoris tenuis</name>
    <dbReference type="NCBI Taxonomy" id="355587"/>
    <lineage>
        <taxon>Eukaryota</taxon>
        <taxon>Metazoa</taxon>
        <taxon>Ecdysozoa</taxon>
        <taxon>Arthropoda</taxon>
        <taxon>Hexapoda</taxon>
        <taxon>Insecta</taxon>
        <taxon>Pterygota</taxon>
        <taxon>Neoptera</taxon>
        <taxon>Paraneoptera</taxon>
        <taxon>Hemiptera</taxon>
        <taxon>Heteroptera</taxon>
        <taxon>Panheteroptera</taxon>
        <taxon>Cimicomorpha</taxon>
        <taxon>Miridae</taxon>
        <taxon>Dicyphina</taxon>
        <taxon>Nesidiocoris</taxon>
    </lineage>
</organism>
<evidence type="ECO:0000313" key="1">
    <source>
        <dbReference type="EMBL" id="CAA9995056.1"/>
    </source>
</evidence>
<name>A0A6H5G020_9HEMI</name>
<dbReference type="AlphaFoldDB" id="A0A6H5G020"/>
<dbReference type="EMBL" id="CADCXU010002949">
    <property type="protein sequence ID" value="CAA9995056.1"/>
    <property type="molecule type" value="Genomic_DNA"/>
</dbReference>
<sequence length="89" mass="10270">MDLSGSDNFELDKKINSNGEDSMFHLKVAQMSLKIGQRAASAYDLIKSLLATEFLLRAKYLEPKDCFFFSLKVEPNEHQKYCQSFERVN</sequence>
<dbReference type="Proteomes" id="UP000479000">
    <property type="component" value="Unassembled WGS sequence"/>
</dbReference>
<evidence type="ECO:0000313" key="2">
    <source>
        <dbReference type="Proteomes" id="UP000479000"/>
    </source>
</evidence>
<proteinExistence type="predicted"/>
<reference evidence="1 2" key="1">
    <citation type="submission" date="2020-02" db="EMBL/GenBank/DDBJ databases">
        <authorList>
            <person name="Ferguson B K."/>
        </authorList>
    </citation>
    <scope>NUCLEOTIDE SEQUENCE [LARGE SCALE GENOMIC DNA]</scope>
</reference>
<protein>
    <submittedName>
        <fullName evidence="1">Uncharacterized protein</fullName>
    </submittedName>
</protein>
<accession>A0A6H5G020</accession>
<keyword evidence="2" id="KW-1185">Reference proteome</keyword>
<gene>
    <name evidence="1" type="ORF">NTEN_LOCUS1847</name>
</gene>
<feature type="non-terminal residue" evidence="1">
    <location>
        <position position="89"/>
    </location>
</feature>